<protein>
    <submittedName>
        <fullName evidence="1">Uncharacterized protein</fullName>
    </submittedName>
</protein>
<reference evidence="1" key="1">
    <citation type="journal article" date="2020" name="New Phytol.">
        <title>Comparative genomics reveals dynamic genome evolution in host specialist ectomycorrhizal fungi.</title>
        <authorList>
            <person name="Lofgren L.A."/>
            <person name="Nguyen N.H."/>
            <person name="Vilgalys R."/>
            <person name="Ruytinx J."/>
            <person name="Liao H.L."/>
            <person name="Branco S."/>
            <person name="Kuo A."/>
            <person name="LaButti K."/>
            <person name="Lipzen A."/>
            <person name="Andreopoulos W."/>
            <person name="Pangilinan J."/>
            <person name="Riley R."/>
            <person name="Hundley H."/>
            <person name="Na H."/>
            <person name="Barry K."/>
            <person name="Grigoriev I.V."/>
            <person name="Stajich J.E."/>
            <person name="Kennedy P.G."/>
        </authorList>
    </citation>
    <scope>NUCLEOTIDE SEQUENCE</scope>
    <source>
        <strain evidence="1">DOB743</strain>
    </source>
</reference>
<dbReference type="EMBL" id="JABBWD010000063">
    <property type="protein sequence ID" value="KAG1770788.1"/>
    <property type="molecule type" value="Genomic_DNA"/>
</dbReference>
<keyword evidence="2" id="KW-1185">Reference proteome</keyword>
<organism evidence="1 2">
    <name type="scientific">Suillus placidus</name>
    <dbReference type="NCBI Taxonomy" id="48579"/>
    <lineage>
        <taxon>Eukaryota</taxon>
        <taxon>Fungi</taxon>
        <taxon>Dikarya</taxon>
        <taxon>Basidiomycota</taxon>
        <taxon>Agaricomycotina</taxon>
        <taxon>Agaricomycetes</taxon>
        <taxon>Agaricomycetidae</taxon>
        <taxon>Boletales</taxon>
        <taxon>Suillineae</taxon>
        <taxon>Suillaceae</taxon>
        <taxon>Suillus</taxon>
    </lineage>
</organism>
<comment type="caution">
    <text evidence="1">The sequence shown here is derived from an EMBL/GenBank/DDBJ whole genome shotgun (WGS) entry which is preliminary data.</text>
</comment>
<sequence length="92" mass="10610">GVGQKPPLQLIEQEWGGMKNHSTHKGHCQTWQPHNDNNVRRQWSQFMFFIMHINSMMNAGSHTSEAVQILDEQCGSTSLPQFHSKLQPKKKQ</sequence>
<gene>
    <name evidence="1" type="ORF">EV702DRAFT_949142</name>
</gene>
<feature type="non-terminal residue" evidence="1">
    <location>
        <position position="92"/>
    </location>
</feature>
<dbReference type="Proteomes" id="UP000714275">
    <property type="component" value="Unassembled WGS sequence"/>
</dbReference>
<dbReference type="AlphaFoldDB" id="A0A9P6ZLX0"/>
<accession>A0A9P6ZLX0</accession>
<proteinExistence type="predicted"/>
<dbReference type="OrthoDB" id="3181539at2759"/>
<evidence type="ECO:0000313" key="2">
    <source>
        <dbReference type="Proteomes" id="UP000714275"/>
    </source>
</evidence>
<evidence type="ECO:0000313" key="1">
    <source>
        <dbReference type="EMBL" id="KAG1770788.1"/>
    </source>
</evidence>
<name>A0A9P6ZLX0_9AGAM</name>
<feature type="non-terminal residue" evidence="1">
    <location>
        <position position="1"/>
    </location>
</feature>